<name>A0ABN2QHY8_9PSEU</name>
<evidence type="ECO:0000259" key="3">
    <source>
        <dbReference type="Pfam" id="PF06722"/>
    </source>
</evidence>
<sequence>MAGPQVLFLLYPAFGHTLPMLPIIRETVRSGCRVTATTGSGFEERVRAAGAETTARYTTPLSTSAPPDKLTSDELADRTLRYLHETLGVTPVIEAACPEPPDLVVYDTTLWAPSRVLAAAWRRPSVQVIPTFASNEKFSLGDKLAELAPPIDPEHPSIRQFGEDLAAHAEAHGLPREILGEVMAGKDVLNVVTITREFQMHGDTFDDDHLFVGPEVPGEVGPDAWRPPEGTTRTALISLGTTVNEHPELFKRCAEAFAGTDWHVVLTLGDRITPGELGELPPNVEVHPWVPHGEVLRHASVFVCQGGMGSVQESLAHSTPMVVIPHHPEQQANADRIAELGLGVWLDRATVSADRIRAAVSEVADDDHIDEQAGLMRDHIARAGGAAVAARRIHRLADASRKDPHR</sequence>
<dbReference type="InterPro" id="IPR006326">
    <property type="entry name" value="UDPGT_MGT-like"/>
</dbReference>
<feature type="domain" description="Erythromycin biosynthesis protein CIII-like C-terminal" evidence="3">
    <location>
        <begin position="257"/>
        <end position="381"/>
    </location>
</feature>
<dbReference type="InterPro" id="IPR050426">
    <property type="entry name" value="Glycosyltransferase_28"/>
</dbReference>
<proteinExistence type="inferred from homology"/>
<dbReference type="Pfam" id="PF06722">
    <property type="entry name" value="EryCIII-like_C"/>
    <property type="match status" value="1"/>
</dbReference>
<dbReference type="EMBL" id="BAAANN010000007">
    <property type="protein sequence ID" value="GAA1952213.1"/>
    <property type="molecule type" value="Genomic_DNA"/>
</dbReference>
<dbReference type="Gene3D" id="3.40.50.2000">
    <property type="entry name" value="Glycogen Phosphorylase B"/>
    <property type="match status" value="2"/>
</dbReference>
<dbReference type="PANTHER" id="PTHR48050:SF13">
    <property type="entry name" value="STEROL 3-BETA-GLUCOSYLTRANSFERASE UGT80A2"/>
    <property type="match status" value="1"/>
</dbReference>
<accession>A0ABN2QHY8</accession>
<comment type="similarity">
    <text evidence="1">Belongs to the UDP-glycosyltransferase family.</text>
</comment>
<dbReference type="NCBIfam" id="TIGR01426">
    <property type="entry name" value="MGT"/>
    <property type="match status" value="1"/>
</dbReference>
<evidence type="ECO:0000313" key="4">
    <source>
        <dbReference type="EMBL" id="GAA1952213.1"/>
    </source>
</evidence>
<dbReference type="CDD" id="cd03784">
    <property type="entry name" value="GT1_Gtf-like"/>
    <property type="match status" value="1"/>
</dbReference>
<dbReference type="Proteomes" id="UP001501116">
    <property type="component" value="Unassembled WGS sequence"/>
</dbReference>
<evidence type="ECO:0000313" key="5">
    <source>
        <dbReference type="Proteomes" id="UP001501116"/>
    </source>
</evidence>
<dbReference type="InterPro" id="IPR002213">
    <property type="entry name" value="UDP_glucos_trans"/>
</dbReference>
<dbReference type="PANTHER" id="PTHR48050">
    <property type="entry name" value="STEROL 3-BETA-GLUCOSYLTRANSFERASE"/>
    <property type="match status" value="1"/>
</dbReference>
<dbReference type="RefSeq" id="WP_344416263.1">
    <property type="nucleotide sequence ID" value="NZ_BAAANN010000007.1"/>
</dbReference>
<evidence type="ECO:0000256" key="2">
    <source>
        <dbReference type="ARBA" id="ARBA00022679"/>
    </source>
</evidence>
<keyword evidence="2" id="KW-0808">Transferase</keyword>
<gene>
    <name evidence="4" type="ORF">GCM10009754_21420</name>
</gene>
<comment type="caution">
    <text evidence="4">The sequence shown here is derived from an EMBL/GenBank/DDBJ whole genome shotgun (WGS) entry which is preliminary data.</text>
</comment>
<evidence type="ECO:0000256" key="1">
    <source>
        <dbReference type="ARBA" id="ARBA00009995"/>
    </source>
</evidence>
<protein>
    <submittedName>
        <fullName evidence="4">Glycosyltransferase</fullName>
    </submittedName>
</protein>
<organism evidence="4 5">
    <name type="scientific">Amycolatopsis minnesotensis</name>
    <dbReference type="NCBI Taxonomy" id="337894"/>
    <lineage>
        <taxon>Bacteria</taxon>
        <taxon>Bacillati</taxon>
        <taxon>Actinomycetota</taxon>
        <taxon>Actinomycetes</taxon>
        <taxon>Pseudonocardiales</taxon>
        <taxon>Pseudonocardiaceae</taxon>
        <taxon>Amycolatopsis</taxon>
    </lineage>
</organism>
<keyword evidence="5" id="KW-1185">Reference proteome</keyword>
<dbReference type="InterPro" id="IPR010610">
    <property type="entry name" value="EryCIII-like_C"/>
</dbReference>
<reference evidence="4 5" key="1">
    <citation type="journal article" date="2019" name="Int. J. Syst. Evol. Microbiol.">
        <title>The Global Catalogue of Microorganisms (GCM) 10K type strain sequencing project: providing services to taxonomists for standard genome sequencing and annotation.</title>
        <authorList>
            <consortium name="The Broad Institute Genomics Platform"/>
            <consortium name="The Broad Institute Genome Sequencing Center for Infectious Disease"/>
            <person name="Wu L."/>
            <person name="Ma J."/>
        </authorList>
    </citation>
    <scope>NUCLEOTIDE SEQUENCE [LARGE SCALE GENOMIC DNA]</scope>
    <source>
        <strain evidence="4 5">JCM 14545</strain>
    </source>
</reference>
<dbReference type="SUPFAM" id="SSF53756">
    <property type="entry name" value="UDP-Glycosyltransferase/glycogen phosphorylase"/>
    <property type="match status" value="1"/>
</dbReference>